<organism evidence="10 11">
    <name type="scientific">Marivirga lumbricoides</name>
    <dbReference type="NCBI Taxonomy" id="1046115"/>
    <lineage>
        <taxon>Bacteria</taxon>
        <taxon>Pseudomonadati</taxon>
        <taxon>Bacteroidota</taxon>
        <taxon>Cytophagia</taxon>
        <taxon>Cytophagales</taxon>
        <taxon>Marivirgaceae</taxon>
        <taxon>Marivirga</taxon>
    </lineage>
</organism>
<evidence type="ECO:0000256" key="4">
    <source>
        <dbReference type="ARBA" id="ARBA00022822"/>
    </source>
</evidence>
<evidence type="ECO:0000256" key="1">
    <source>
        <dbReference type="ARBA" id="ARBA00004733"/>
    </source>
</evidence>
<keyword evidence="4 8" id="KW-0822">Tryptophan biosynthesis</keyword>
<reference evidence="11" key="1">
    <citation type="journal article" date="2019" name="Int. J. Syst. Evol. Microbiol.">
        <title>The Global Catalogue of Microorganisms (GCM) 10K type strain sequencing project: providing services to taxonomists for standard genome sequencing and annotation.</title>
        <authorList>
            <consortium name="The Broad Institute Genomics Platform"/>
            <consortium name="The Broad Institute Genome Sequencing Center for Infectious Disease"/>
            <person name="Wu L."/>
            <person name="Ma J."/>
        </authorList>
    </citation>
    <scope>NUCLEOTIDE SEQUENCE [LARGE SCALE GENOMIC DNA]</scope>
    <source>
        <strain evidence="11">CGMCC 1.10832</strain>
    </source>
</reference>
<dbReference type="EC" id="4.2.1.20" evidence="8"/>
<accession>A0ABQ1MWV9</accession>
<comment type="similarity">
    <text evidence="8 9">Belongs to the TrpA family.</text>
</comment>
<evidence type="ECO:0000256" key="6">
    <source>
        <dbReference type="ARBA" id="ARBA00023239"/>
    </source>
</evidence>
<gene>
    <name evidence="8 10" type="primary">trpA</name>
    <name evidence="10" type="ORF">GCM10011506_34340</name>
</gene>
<dbReference type="PANTHER" id="PTHR43406">
    <property type="entry name" value="TRYPTOPHAN SYNTHASE, ALPHA CHAIN"/>
    <property type="match status" value="1"/>
</dbReference>
<feature type="active site" description="Proton acceptor" evidence="8">
    <location>
        <position position="66"/>
    </location>
</feature>
<dbReference type="CDD" id="cd04724">
    <property type="entry name" value="Tryptophan_synthase_alpha"/>
    <property type="match status" value="1"/>
</dbReference>
<evidence type="ECO:0000313" key="10">
    <source>
        <dbReference type="EMBL" id="GGC45858.1"/>
    </source>
</evidence>
<proteinExistence type="inferred from homology"/>
<dbReference type="PROSITE" id="PS00167">
    <property type="entry name" value="TRP_SYNTHASE_ALPHA"/>
    <property type="match status" value="1"/>
</dbReference>
<comment type="caution">
    <text evidence="10">The sequence shown here is derived from an EMBL/GenBank/DDBJ whole genome shotgun (WGS) entry which is preliminary data.</text>
</comment>
<comment type="subunit">
    <text evidence="2 8">Tetramer of two alpha and two beta chains.</text>
</comment>
<keyword evidence="11" id="KW-1185">Reference proteome</keyword>
<dbReference type="EMBL" id="BMEC01000012">
    <property type="protein sequence ID" value="GGC45858.1"/>
    <property type="molecule type" value="Genomic_DNA"/>
</dbReference>
<keyword evidence="6 8" id="KW-0456">Lyase</keyword>
<evidence type="ECO:0000256" key="3">
    <source>
        <dbReference type="ARBA" id="ARBA00022605"/>
    </source>
</evidence>
<evidence type="ECO:0000256" key="8">
    <source>
        <dbReference type="HAMAP-Rule" id="MF_00131"/>
    </source>
</evidence>
<evidence type="ECO:0000256" key="7">
    <source>
        <dbReference type="ARBA" id="ARBA00049047"/>
    </source>
</evidence>
<dbReference type="Pfam" id="PF00290">
    <property type="entry name" value="Trp_syntA"/>
    <property type="match status" value="1"/>
</dbReference>
<dbReference type="SUPFAM" id="SSF51366">
    <property type="entry name" value="Ribulose-phoshate binding barrel"/>
    <property type="match status" value="1"/>
</dbReference>
<dbReference type="RefSeq" id="WP_229712640.1">
    <property type="nucleotide sequence ID" value="NZ_BAABHU010000012.1"/>
</dbReference>
<feature type="active site" description="Proton acceptor" evidence="8">
    <location>
        <position position="55"/>
    </location>
</feature>
<dbReference type="HAMAP" id="MF_00131">
    <property type="entry name" value="Trp_synth_alpha"/>
    <property type="match status" value="1"/>
</dbReference>
<dbReference type="InterPro" id="IPR011060">
    <property type="entry name" value="RibuloseP-bd_barrel"/>
</dbReference>
<protein>
    <recommendedName>
        <fullName evidence="8">Tryptophan synthase alpha chain</fullName>
        <ecNumber evidence="8">4.2.1.20</ecNumber>
    </recommendedName>
</protein>
<dbReference type="Gene3D" id="3.20.20.70">
    <property type="entry name" value="Aldolase class I"/>
    <property type="match status" value="1"/>
</dbReference>
<name>A0ABQ1MWV9_9BACT</name>
<dbReference type="Proteomes" id="UP000636010">
    <property type="component" value="Unassembled WGS sequence"/>
</dbReference>
<evidence type="ECO:0000256" key="5">
    <source>
        <dbReference type="ARBA" id="ARBA00023141"/>
    </source>
</evidence>
<comment type="catalytic activity">
    <reaction evidence="7 8">
        <text>(1S,2R)-1-C-(indol-3-yl)glycerol 3-phosphate + L-serine = D-glyceraldehyde 3-phosphate + L-tryptophan + H2O</text>
        <dbReference type="Rhea" id="RHEA:10532"/>
        <dbReference type="ChEBI" id="CHEBI:15377"/>
        <dbReference type="ChEBI" id="CHEBI:33384"/>
        <dbReference type="ChEBI" id="CHEBI:57912"/>
        <dbReference type="ChEBI" id="CHEBI:58866"/>
        <dbReference type="ChEBI" id="CHEBI:59776"/>
        <dbReference type="EC" id="4.2.1.20"/>
    </reaction>
</comment>
<dbReference type="NCBIfam" id="TIGR00262">
    <property type="entry name" value="trpA"/>
    <property type="match status" value="1"/>
</dbReference>
<evidence type="ECO:0000313" key="11">
    <source>
        <dbReference type="Proteomes" id="UP000636010"/>
    </source>
</evidence>
<dbReference type="InterPro" id="IPR013785">
    <property type="entry name" value="Aldolase_TIM"/>
</dbReference>
<evidence type="ECO:0000256" key="9">
    <source>
        <dbReference type="RuleBase" id="RU003662"/>
    </source>
</evidence>
<dbReference type="InterPro" id="IPR002028">
    <property type="entry name" value="Trp_synthase_suA"/>
</dbReference>
<dbReference type="InterPro" id="IPR018204">
    <property type="entry name" value="Trp_synthase_alpha_AS"/>
</dbReference>
<sequence>METINMADMQNRIENVFQDKNKEKLTIYFTAGYPRLNDTTTILQALDEADVDIIEIGIPYSDPLADGPTIQETSMKALANGMNIQKLFEQLKDLRTITQKPVFLMGYCNNVLKYGTEAFCQKCEEVGVDGLILPDMPMNEYQIQFKPYFEKYNLKNVFLITPKTSEERIRTIDDQNGGFIYMVSSSATTGGSWEDSPERLAYLQRIKSMNLTTPQMVGFGIADYSALQLVNQYTDGAIVGSAFLRNLNPENLQSSIKQFVENIRTPK</sequence>
<keyword evidence="5 8" id="KW-0057">Aromatic amino acid biosynthesis</keyword>
<comment type="function">
    <text evidence="8">The alpha subunit is responsible for the aldol cleavage of indoleglycerol phosphate to indole and glyceraldehyde 3-phosphate.</text>
</comment>
<comment type="pathway">
    <text evidence="1 8">Amino-acid biosynthesis; L-tryptophan biosynthesis; L-tryptophan from chorismate: step 5/5.</text>
</comment>
<evidence type="ECO:0000256" key="2">
    <source>
        <dbReference type="ARBA" id="ARBA00011270"/>
    </source>
</evidence>
<dbReference type="PANTHER" id="PTHR43406:SF1">
    <property type="entry name" value="TRYPTOPHAN SYNTHASE ALPHA CHAIN, CHLOROPLASTIC"/>
    <property type="match status" value="1"/>
</dbReference>
<keyword evidence="3 8" id="KW-0028">Amino-acid biosynthesis</keyword>